<dbReference type="Proteomes" id="UP000323225">
    <property type="component" value="Unassembled WGS sequence"/>
</dbReference>
<name>A0A5Q6PIT2_VIBCL</name>
<reference evidence="1 2" key="1">
    <citation type="submission" date="2019-09" db="EMBL/GenBank/DDBJ databases">
        <authorList>
            <person name="Kritzky A."/>
            <person name="Schelkanova E.Y."/>
            <person name="Alkhova Z.V."/>
            <person name="Smirnova N.I."/>
        </authorList>
    </citation>
    <scope>NUCLEOTIDE SEQUENCE [LARGE SCALE GENOMIC DNA]</scope>
    <source>
        <strain evidence="1 2">M1526</strain>
    </source>
</reference>
<gene>
    <name evidence="1" type="ORF">F0M16_10785</name>
</gene>
<evidence type="ECO:0000313" key="1">
    <source>
        <dbReference type="EMBL" id="KAA1254744.1"/>
    </source>
</evidence>
<dbReference type="EMBL" id="VUAA01000010">
    <property type="protein sequence ID" value="KAA1254744.1"/>
    <property type="molecule type" value="Genomic_DNA"/>
</dbReference>
<sequence length="282" mass="32677">MSNKHFTSDEIANIFGKISLPSEDEINQRCIERYKNSLNNPNQFTYWFPVVKKVLDSNSLQVKYPKTKTTPLSQDAFDVLLKEDEQAIINHAEINELVKWVQDSMKEFNSEHAFIKNSLFSAKHSWIDSCYITKSSDIKKNICNILYYWAMVSHEYPTSMVVREFINATPAFHAFNKMPITQEFRLFSKDGVTHSYQPYWPAHSIQNPDCDNWEQKLKSISKPSEELLALMIQAANEITKEIGGDWSVDFLIDENGIPWLIDMALTSQSYISDDLVKLEKNN</sequence>
<evidence type="ECO:0000313" key="2">
    <source>
        <dbReference type="Proteomes" id="UP000323225"/>
    </source>
</evidence>
<evidence type="ECO:0008006" key="3">
    <source>
        <dbReference type="Google" id="ProtNLM"/>
    </source>
</evidence>
<dbReference type="AlphaFoldDB" id="A0A5Q6PIT2"/>
<organism evidence="1 2">
    <name type="scientific">Vibrio cholerae</name>
    <dbReference type="NCBI Taxonomy" id="666"/>
    <lineage>
        <taxon>Bacteria</taxon>
        <taxon>Pseudomonadati</taxon>
        <taxon>Pseudomonadota</taxon>
        <taxon>Gammaproteobacteria</taxon>
        <taxon>Vibrionales</taxon>
        <taxon>Vibrionaceae</taxon>
        <taxon>Vibrio</taxon>
    </lineage>
</organism>
<accession>A0A5Q6PIT2</accession>
<proteinExistence type="predicted"/>
<comment type="caution">
    <text evidence="1">The sequence shown here is derived from an EMBL/GenBank/DDBJ whole genome shotgun (WGS) entry which is preliminary data.</text>
</comment>
<protein>
    <recommendedName>
        <fullName evidence="3">ATP-grasp domain-containing protein</fullName>
    </recommendedName>
</protein>